<keyword evidence="2" id="KW-1185">Reference proteome</keyword>
<evidence type="ECO:0000313" key="1">
    <source>
        <dbReference type="EMBL" id="PAV72894.1"/>
    </source>
</evidence>
<sequence>MMNRMCRAERLSATSRQRFQLPIRPRLAGLRTTCRWRRAAVASCKTVAVWSVEALSTTMIGMTASSGIDRSEAARPSGLLKTGIRMCSITVILADRERAMTAAEMQKDWSRRHRRSHAPRHRWPRNRAFARVRLLAVP</sequence>
<organism evidence="1 2">
    <name type="scientific">Diploscapter pachys</name>
    <dbReference type="NCBI Taxonomy" id="2018661"/>
    <lineage>
        <taxon>Eukaryota</taxon>
        <taxon>Metazoa</taxon>
        <taxon>Ecdysozoa</taxon>
        <taxon>Nematoda</taxon>
        <taxon>Chromadorea</taxon>
        <taxon>Rhabditida</taxon>
        <taxon>Rhabditina</taxon>
        <taxon>Rhabditomorpha</taxon>
        <taxon>Rhabditoidea</taxon>
        <taxon>Rhabditidae</taxon>
        <taxon>Diploscapter</taxon>
    </lineage>
</organism>
<evidence type="ECO:0000313" key="2">
    <source>
        <dbReference type="Proteomes" id="UP000218231"/>
    </source>
</evidence>
<gene>
    <name evidence="1" type="ORF">WR25_21011</name>
</gene>
<comment type="caution">
    <text evidence="1">The sequence shown here is derived from an EMBL/GenBank/DDBJ whole genome shotgun (WGS) entry which is preliminary data.</text>
</comment>
<name>A0A2A2KFZ7_9BILA</name>
<proteinExistence type="predicted"/>
<protein>
    <submittedName>
        <fullName evidence="1">Uncharacterized protein</fullName>
    </submittedName>
</protein>
<accession>A0A2A2KFZ7</accession>
<reference evidence="1 2" key="1">
    <citation type="journal article" date="2017" name="Curr. Biol.">
        <title>Genome architecture and evolution of a unichromosomal asexual nematode.</title>
        <authorList>
            <person name="Fradin H."/>
            <person name="Zegar C."/>
            <person name="Gutwein M."/>
            <person name="Lucas J."/>
            <person name="Kovtun M."/>
            <person name="Corcoran D."/>
            <person name="Baugh L.R."/>
            <person name="Kiontke K."/>
            <person name="Gunsalus K."/>
            <person name="Fitch D.H."/>
            <person name="Piano F."/>
        </authorList>
    </citation>
    <scope>NUCLEOTIDE SEQUENCE [LARGE SCALE GENOMIC DNA]</scope>
    <source>
        <strain evidence="1">PF1309</strain>
    </source>
</reference>
<dbReference type="Proteomes" id="UP000218231">
    <property type="component" value="Unassembled WGS sequence"/>
</dbReference>
<dbReference type="EMBL" id="LIAE01008681">
    <property type="protein sequence ID" value="PAV72894.1"/>
    <property type="molecule type" value="Genomic_DNA"/>
</dbReference>
<dbReference type="AlphaFoldDB" id="A0A2A2KFZ7"/>